<protein>
    <submittedName>
        <fullName evidence="2">Uncharacterized protein</fullName>
    </submittedName>
</protein>
<gene>
    <name evidence="2" type="ORF">KIN20_035255</name>
</gene>
<keyword evidence="3" id="KW-1185">Reference proteome</keyword>
<sequence>MMIEGGNSNEAKDFQPKDMNERPLHPYEQQEAPYEAFNNRPMMNVLPHIISLQARQMAYNQALRQWRLRRLHQALFQQMMRMAMMRAEFAQMEFERRVAMENEIARSIAQARWEQTQRARAAEEYHAHMQRAQWAHAEAQAQAHAPNWQWDRIAQMAYYQQQQPQYWPNAWWQRQQAQQHYYNNPRSLQQWYYYPQQQGVYYQQQQQQQPPQPQPVHFQYYQFQIPMRPHDASPAQIISMQQPTVPPAPEMAMHDRIYQEMQKKSQGMDFKRSIKADLDGNHPYSRNSSSLRP</sequence>
<evidence type="ECO:0000313" key="2">
    <source>
        <dbReference type="EMBL" id="KAJ1372943.1"/>
    </source>
</evidence>
<dbReference type="EMBL" id="JAHQIW010007205">
    <property type="protein sequence ID" value="KAJ1372943.1"/>
    <property type="molecule type" value="Genomic_DNA"/>
</dbReference>
<evidence type="ECO:0000313" key="3">
    <source>
        <dbReference type="Proteomes" id="UP001196413"/>
    </source>
</evidence>
<reference evidence="2" key="1">
    <citation type="submission" date="2021-06" db="EMBL/GenBank/DDBJ databases">
        <title>Parelaphostrongylus tenuis whole genome reference sequence.</title>
        <authorList>
            <person name="Garwood T.J."/>
            <person name="Larsen P.A."/>
            <person name="Fountain-Jones N.M."/>
            <person name="Garbe J.R."/>
            <person name="Macchietto M.G."/>
            <person name="Kania S.A."/>
            <person name="Gerhold R.W."/>
            <person name="Richards J.E."/>
            <person name="Wolf T.M."/>
        </authorList>
    </citation>
    <scope>NUCLEOTIDE SEQUENCE</scope>
    <source>
        <strain evidence="2">MNPRO001-30</strain>
        <tissue evidence="2">Meninges</tissue>
    </source>
</reference>
<evidence type="ECO:0000256" key="1">
    <source>
        <dbReference type="SAM" id="MobiDB-lite"/>
    </source>
</evidence>
<organism evidence="2 3">
    <name type="scientific">Parelaphostrongylus tenuis</name>
    <name type="common">Meningeal worm</name>
    <dbReference type="NCBI Taxonomy" id="148309"/>
    <lineage>
        <taxon>Eukaryota</taxon>
        <taxon>Metazoa</taxon>
        <taxon>Ecdysozoa</taxon>
        <taxon>Nematoda</taxon>
        <taxon>Chromadorea</taxon>
        <taxon>Rhabditida</taxon>
        <taxon>Rhabditina</taxon>
        <taxon>Rhabditomorpha</taxon>
        <taxon>Strongyloidea</taxon>
        <taxon>Metastrongylidae</taxon>
        <taxon>Parelaphostrongylus</taxon>
    </lineage>
</organism>
<feature type="region of interest" description="Disordered" evidence="1">
    <location>
        <begin position="263"/>
        <end position="293"/>
    </location>
</feature>
<accession>A0AAD5RAU8</accession>
<dbReference type="AlphaFoldDB" id="A0AAD5RAU8"/>
<feature type="compositionally biased region" description="Polar residues" evidence="1">
    <location>
        <begin position="284"/>
        <end position="293"/>
    </location>
</feature>
<proteinExistence type="predicted"/>
<dbReference type="Proteomes" id="UP001196413">
    <property type="component" value="Unassembled WGS sequence"/>
</dbReference>
<feature type="compositionally biased region" description="Basic and acidic residues" evidence="1">
    <location>
        <begin position="269"/>
        <end position="280"/>
    </location>
</feature>
<feature type="region of interest" description="Disordered" evidence="1">
    <location>
        <begin position="1"/>
        <end position="22"/>
    </location>
</feature>
<comment type="caution">
    <text evidence="2">The sequence shown here is derived from an EMBL/GenBank/DDBJ whole genome shotgun (WGS) entry which is preliminary data.</text>
</comment>
<feature type="compositionally biased region" description="Basic and acidic residues" evidence="1">
    <location>
        <begin position="10"/>
        <end position="22"/>
    </location>
</feature>
<name>A0AAD5RAU8_PARTN</name>